<evidence type="ECO:0000256" key="2">
    <source>
        <dbReference type="ARBA" id="ARBA00023239"/>
    </source>
</evidence>
<keyword evidence="5" id="KW-1185">Reference proteome</keyword>
<comment type="caution">
    <text evidence="4">The sequence shown here is derived from an EMBL/GenBank/DDBJ whole genome shotgun (WGS) entry which is preliminary data.</text>
</comment>
<evidence type="ECO:0000256" key="1">
    <source>
        <dbReference type="ARBA" id="ARBA00022723"/>
    </source>
</evidence>
<dbReference type="Gene3D" id="3.40.225.10">
    <property type="entry name" value="Class II aldolase/adducin N-terminal domain"/>
    <property type="match status" value="1"/>
</dbReference>
<evidence type="ECO:0000313" key="5">
    <source>
        <dbReference type="Proteomes" id="UP001223743"/>
    </source>
</evidence>
<keyword evidence="2 4" id="KW-0456">Lyase</keyword>
<dbReference type="RefSeq" id="WP_266279904.1">
    <property type="nucleotide sequence ID" value="NZ_JAPKNF010000001.1"/>
</dbReference>
<dbReference type="InterPro" id="IPR050197">
    <property type="entry name" value="Aldolase_class_II_sugar_metab"/>
</dbReference>
<protein>
    <submittedName>
        <fullName evidence="4">L-fuculose-phosphate aldolase</fullName>
        <ecNumber evidence="4">4.1.2.17</ecNumber>
    </submittedName>
</protein>
<dbReference type="GO" id="GO:0008738">
    <property type="term" value="F:L-fuculose-phosphate aldolase activity"/>
    <property type="evidence" value="ECO:0007669"/>
    <property type="project" value="UniProtKB-EC"/>
</dbReference>
<dbReference type="SMART" id="SM01007">
    <property type="entry name" value="Aldolase_II"/>
    <property type="match status" value="1"/>
</dbReference>
<dbReference type="InterPro" id="IPR001303">
    <property type="entry name" value="Aldolase_II/adducin_N"/>
</dbReference>
<gene>
    <name evidence="4" type="ORF">QO015_001816</name>
</gene>
<dbReference type="EMBL" id="JAUSWJ010000001">
    <property type="protein sequence ID" value="MDQ0516203.1"/>
    <property type="molecule type" value="Genomic_DNA"/>
</dbReference>
<keyword evidence="1" id="KW-0479">Metal-binding</keyword>
<dbReference type="InterPro" id="IPR036409">
    <property type="entry name" value="Aldolase_II/adducin_N_sf"/>
</dbReference>
<dbReference type="EC" id="4.1.2.17" evidence="4"/>
<proteinExistence type="predicted"/>
<dbReference type="PANTHER" id="PTHR22789">
    <property type="entry name" value="FUCULOSE PHOSPHATE ALDOLASE"/>
    <property type="match status" value="1"/>
</dbReference>
<evidence type="ECO:0000259" key="3">
    <source>
        <dbReference type="SMART" id="SM01007"/>
    </source>
</evidence>
<organism evidence="4 5">
    <name type="scientific">Kaistia geumhonensis</name>
    <dbReference type="NCBI Taxonomy" id="410839"/>
    <lineage>
        <taxon>Bacteria</taxon>
        <taxon>Pseudomonadati</taxon>
        <taxon>Pseudomonadota</taxon>
        <taxon>Alphaproteobacteria</taxon>
        <taxon>Hyphomicrobiales</taxon>
        <taxon>Kaistiaceae</taxon>
        <taxon>Kaistia</taxon>
    </lineage>
</organism>
<dbReference type="SUPFAM" id="SSF53639">
    <property type="entry name" value="AraD/HMP-PK domain-like"/>
    <property type="match status" value="1"/>
</dbReference>
<reference evidence="4 5" key="1">
    <citation type="submission" date="2023-07" db="EMBL/GenBank/DDBJ databases">
        <title>Genomic Encyclopedia of Type Strains, Phase IV (KMG-IV): sequencing the most valuable type-strain genomes for metagenomic binning, comparative biology and taxonomic classification.</title>
        <authorList>
            <person name="Goeker M."/>
        </authorList>
    </citation>
    <scope>NUCLEOTIDE SEQUENCE [LARGE SCALE GENOMIC DNA]</scope>
    <source>
        <strain evidence="4 5">B1-1</strain>
    </source>
</reference>
<evidence type="ECO:0000313" key="4">
    <source>
        <dbReference type="EMBL" id="MDQ0516203.1"/>
    </source>
</evidence>
<sequence>MTELDLRREIIAHCLRMNAAGINQGVSGNISVRFGERMLITPTSIPYDRLLPEDIASMSLAGNDGAFEGPKPPSSEWRFHLDIMRSRPEVGAIVHTHPTYCTSLAIARRSIPACHYMIAIFGGDDVRCADYATYGTEQLSANVLKALEDRSACLLANHGAIATGYDLANAFWRAVELETIARQYFNALLIGGPVLLTAEEMKDTFAKGLGSNYAGQRAR</sequence>
<dbReference type="Pfam" id="PF00596">
    <property type="entry name" value="Aldolase_II"/>
    <property type="match status" value="1"/>
</dbReference>
<accession>A0ABU0M5G2</accession>
<dbReference type="Proteomes" id="UP001223743">
    <property type="component" value="Unassembled WGS sequence"/>
</dbReference>
<name>A0ABU0M5G2_9HYPH</name>
<feature type="domain" description="Class II aldolase/adducin N-terminal" evidence="3">
    <location>
        <begin position="8"/>
        <end position="185"/>
    </location>
</feature>
<dbReference type="PANTHER" id="PTHR22789:SF0">
    <property type="entry name" value="3-OXO-TETRONATE 4-PHOSPHATE DECARBOXYLASE-RELATED"/>
    <property type="match status" value="1"/>
</dbReference>